<dbReference type="AlphaFoldDB" id="A0A8J4XMP3"/>
<feature type="domain" description="C2H2-type" evidence="3">
    <location>
        <begin position="63"/>
        <end position="95"/>
    </location>
</feature>
<evidence type="ECO:0000313" key="5">
    <source>
        <dbReference type="Proteomes" id="UP000770661"/>
    </source>
</evidence>
<evidence type="ECO:0000313" key="4">
    <source>
        <dbReference type="EMBL" id="KAG0710481.1"/>
    </source>
</evidence>
<accession>A0A8J4XMP3</accession>
<reference evidence="4" key="1">
    <citation type="submission" date="2020-07" db="EMBL/GenBank/DDBJ databases">
        <title>The High-quality genome of the commercially important snow crab, Chionoecetes opilio.</title>
        <authorList>
            <person name="Jeong J.-H."/>
            <person name="Ryu S."/>
        </authorList>
    </citation>
    <scope>NUCLEOTIDE SEQUENCE</scope>
    <source>
        <strain evidence="4">MADBK_172401_WGS</strain>
        <tissue evidence="4">Digestive gland</tissue>
    </source>
</reference>
<keyword evidence="1" id="KW-0862">Zinc</keyword>
<comment type="caution">
    <text evidence="4">The sequence shown here is derived from an EMBL/GenBank/DDBJ whole genome shotgun (WGS) entry which is preliminary data.</text>
</comment>
<dbReference type="Proteomes" id="UP000770661">
    <property type="component" value="Unassembled WGS sequence"/>
</dbReference>
<sequence length="295" mass="33698">MSAQRGCGAIAAEHRPGTLVLLDMYIWQEVKDRQGNVAIKLNSTFKENLKVAMLGGHSDRRDYLCQHCGKRFKHKDKMREHSKRRPSWDHDATAAKSASKVCPKGMRRVDPTDYMQFEYKCHTCLLGFKRRGMLVNHLVKRHPNVDMTSVPELNQPILKTTRCYYSQYCEKEQKRFSPSEFGKAQKVEICRFLVSDTRAAPLDMMHRSSKRKLHILKYRPGEELPPCPPRHTRRAGVGKPPPSPRLLGRHHLPQPLQVVPPPVCLQGTTPASPTRPRQRGQSLREGLQEGLGTGR</sequence>
<dbReference type="GO" id="GO:0008270">
    <property type="term" value="F:zinc ion binding"/>
    <property type="evidence" value="ECO:0007669"/>
    <property type="project" value="UniProtKB-KW"/>
</dbReference>
<name>A0A8J4XMP3_CHIOP</name>
<dbReference type="InterPro" id="IPR013087">
    <property type="entry name" value="Znf_C2H2_type"/>
</dbReference>
<evidence type="ECO:0000256" key="2">
    <source>
        <dbReference type="SAM" id="MobiDB-lite"/>
    </source>
</evidence>
<gene>
    <name evidence="4" type="primary">Prdm10</name>
    <name evidence="4" type="ORF">GWK47_022712</name>
</gene>
<organism evidence="4 5">
    <name type="scientific">Chionoecetes opilio</name>
    <name type="common">Atlantic snow crab</name>
    <name type="synonym">Cancer opilio</name>
    <dbReference type="NCBI Taxonomy" id="41210"/>
    <lineage>
        <taxon>Eukaryota</taxon>
        <taxon>Metazoa</taxon>
        <taxon>Ecdysozoa</taxon>
        <taxon>Arthropoda</taxon>
        <taxon>Crustacea</taxon>
        <taxon>Multicrustacea</taxon>
        <taxon>Malacostraca</taxon>
        <taxon>Eumalacostraca</taxon>
        <taxon>Eucarida</taxon>
        <taxon>Decapoda</taxon>
        <taxon>Pleocyemata</taxon>
        <taxon>Brachyura</taxon>
        <taxon>Eubrachyura</taxon>
        <taxon>Majoidea</taxon>
        <taxon>Majidae</taxon>
        <taxon>Chionoecetes</taxon>
    </lineage>
</organism>
<dbReference type="SUPFAM" id="SSF57667">
    <property type="entry name" value="beta-beta-alpha zinc fingers"/>
    <property type="match status" value="1"/>
</dbReference>
<keyword evidence="1" id="KW-0479">Metal-binding</keyword>
<protein>
    <submittedName>
        <fullName evidence="4">PR domain zinc finger protein 10</fullName>
    </submittedName>
</protein>
<feature type="region of interest" description="Disordered" evidence="2">
    <location>
        <begin position="220"/>
        <end position="295"/>
    </location>
</feature>
<dbReference type="SMART" id="SM00355">
    <property type="entry name" value="ZnF_C2H2"/>
    <property type="match status" value="2"/>
</dbReference>
<evidence type="ECO:0000259" key="3">
    <source>
        <dbReference type="PROSITE" id="PS50157"/>
    </source>
</evidence>
<dbReference type="InterPro" id="IPR036236">
    <property type="entry name" value="Znf_C2H2_sf"/>
</dbReference>
<dbReference type="Gene3D" id="3.30.160.60">
    <property type="entry name" value="Classic Zinc Finger"/>
    <property type="match status" value="1"/>
</dbReference>
<dbReference type="OrthoDB" id="3535323at2759"/>
<dbReference type="PROSITE" id="PS00028">
    <property type="entry name" value="ZINC_FINGER_C2H2_1"/>
    <property type="match status" value="1"/>
</dbReference>
<dbReference type="EMBL" id="JACEEZ010024159">
    <property type="protein sequence ID" value="KAG0710481.1"/>
    <property type="molecule type" value="Genomic_DNA"/>
</dbReference>
<evidence type="ECO:0000256" key="1">
    <source>
        <dbReference type="PROSITE-ProRule" id="PRU00042"/>
    </source>
</evidence>
<keyword evidence="5" id="KW-1185">Reference proteome</keyword>
<dbReference type="PROSITE" id="PS50157">
    <property type="entry name" value="ZINC_FINGER_C2H2_2"/>
    <property type="match status" value="1"/>
</dbReference>
<keyword evidence="1" id="KW-0863">Zinc-finger</keyword>
<proteinExistence type="predicted"/>